<dbReference type="AlphaFoldDB" id="R8BHB3"/>
<dbReference type="OrthoDB" id="48988at2759"/>
<dbReference type="HOGENOM" id="CLU_458688_0_0_1"/>
<dbReference type="Gene3D" id="3.20.20.100">
    <property type="entry name" value="NADP-dependent oxidoreductase domain"/>
    <property type="match status" value="1"/>
</dbReference>
<evidence type="ECO:0000256" key="4">
    <source>
        <dbReference type="ARBA" id="ARBA00073126"/>
    </source>
</evidence>
<dbReference type="KEGG" id="tmn:UCRPA7_5759"/>
<name>R8BHB3_PHAM7</name>
<accession>R8BHB3</accession>
<dbReference type="GeneID" id="19326345"/>
<dbReference type="PANTHER" id="PTHR43364:SF2">
    <property type="entry name" value="ARYL-ALCOHOL DEHYDROGENASE AAD10-RELATED"/>
    <property type="match status" value="1"/>
</dbReference>
<dbReference type="PANTHER" id="PTHR43364">
    <property type="entry name" value="NADH-SPECIFIC METHYLGLYOXAL REDUCTASE-RELATED"/>
    <property type="match status" value="1"/>
</dbReference>
<feature type="domain" description="LysM" evidence="7">
    <location>
        <begin position="548"/>
        <end position="592"/>
    </location>
</feature>
<dbReference type="Gene3D" id="3.10.350.10">
    <property type="entry name" value="LysM domain"/>
    <property type="match status" value="1"/>
</dbReference>
<dbReference type="Pfam" id="PF01476">
    <property type="entry name" value="LysM"/>
    <property type="match status" value="1"/>
</dbReference>
<dbReference type="InterPro" id="IPR036812">
    <property type="entry name" value="NAD(P)_OxRdtase_dom_sf"/>
</dbReference>
<dbReference type="InterPro" id="IPR036779">
    <property type="entry name" value="LysM_dom_sf"/>
</dbReference>
<dbReference type="SUPFAM" id="SSF51430">
    <property type="entry name" value="NAD(P)-linked oxidoreductase"/>
    <property type="match status" value="1"/>
</dbReference>
<dbReference type="CDD" id="cd00118">
    <property type="entry name" value="LysM"/>
    <property type="match status" value="1"/>
</dbReference>
<dbReference type="InterPro" id="IPR050523">
    <property type="entry name" value="AKR_Detox_Biosynth"/>
</dbReference>
<dbReference type="Proteomes" id="UP000014074">
    <property type="component" value="Unassembled WGS sequence"/>
</dbReference>
<feature type="compositionally biased region" description="Basic and acidic residues" evidence="5">
    <location>
        <begin position="245"/>
        <end position="257"/>
    </location>
</feature>
<evidence type="ECO:0000259" key="7">
    <source>
        <dbReference type="PROSITE" id="PS51782"/>
    </source>
</evidence>
<dbReference type="SUPFAM" id="SSF54106">
    <property type="entry name" value="LysM domain"/>
    <property type="match status" value="1"/>
</dbReference>
<dbReference type="eggNOG" id="KOG1575">
    <property type="taxonomic scope" value="Eukaryota"/>
</dbReference>
<dbReference type="GO" id="GO:0016491">
    <property type="term" value="F:oxidoreductase activity"/>
    <property type="evidence" value="ECO:0007669"/>
    <property type="project" value="UniProtKB-KW"/>
</dbReference>
<evidence type="ECO:0000256" key="1">
    <source>
        <dbReference type="ARBA" id="ARBA00004721"/>
    </source>
</evidence>
<sequence>MLAEEKGSKGELASYRILSPTCGLRVSPLILGAMSLGQAWSSFMGSMDKEQAFKLLDAYFEADGNFIDTACNYQDEEAEIWIGEWMAARQNRDRMIIATKFTTDYQSYKVGKGKVPNHGGNHKRCLHMSLRDSLVKLQTDWVDILYVHWWDYTTSIEEVMDSLHNVVQQGKVLYLGISDTPAWIVSAANTYARQHGKTPFCIYQGRWNALIRDMERDIIPMARQFGMAIAPWDVLGGGKFQSKKSLGEKKEGGERLRSYFGPNQNEDETKMGEALAKVAAEHGIESVTAVALAYVMSKAPYVFPLVGGRKVEHLHDNIQGLKLKLTKEQIEHLESVRPFDVGFPGNLLGTDPAVSGKPSASLAMFADIQFVRAQPSRAPHSRQETDTFEYENQKTDRIMPRYSSYDSDDERLPEGMRRVGYDADTQTYTYRDSDGSLWEGPPGARYGHLTRVAEAPKLPSHNDDDYDAGSLTDQPPPPYDEEAPDSQPFLNPYTSPARSEQPRSWRQELMPLLNFFLILGLFLLGVFWFMHIMAGQTPEAPLCEDPSVPYVIRQGDTCWAIAKDHNMSLDDLLRDNKGISCESLQTGTVICLPDV</sequence>
<comment type="pathway">
    <text evidence="1">Secondary metabolite biosynthesis; terpenoid biosynthesis.</text>
</comment>
<feature type="region of interest" description="Disordered" evidence="5">
    <location>
        <begin position="456"/>
        <end position="500"/>
    </location>
</feature>
<dbReference type="SMART" id="SM00257">
    <property type="entry name" value="LysM"/>
    <property type="match status" value="1"/>
</dbReference>
<feature type="region of interest" description="Disordered" evidence="5">
    <location>
        <begin position="244"/>
        <end position="264"/>
    </location>
</feature>
<feature type="compositionally biased region" description="Polar residues" evidence="5">
    <location>
        <begin position="488"/>
        <end position="499"/>
    </location>
</feature>
<evidence type="ECO:0000256" key="5">
    <source>
        <dbReference type="SAM" id="MobiDB-lite"/>
    </source>
</evidence>
<organism evidence="8 9">
    <name type="scientific">Phaeoacremonium minimum (strain UCR-PA7)</name>
    <name type="common">Esca disease fungus</name>
    <name type="synonym">Togninia minima</name>
    <dbReference type="NCBI Taxonomy" id="1286976"/>
    <lineage>
        <taxon>Eukaryota</taxon>
        <taxon>Fungi</taxon>
        <taxon>Dikarya</taxon>
        <taxon>Ascomycota</taxon>
        <taxon>Pezizomycotina</taxon>
        <taxon>Sordariomycetes</taxon>
        <taxon>Sordariomycetidae</taxon>
        <taxon>Togniniales</taxon>
        <taxon>Togniniaceae</taxon>
        <taxon>Phaeoacremonium</taxon>
    </lineage>
</organism>
<reference evidence="9" key="1">
    <citation type="journal article" date="2013" name="Genome Announc.">
        <title>Draft genome sequence of the ascomycete Phaeoacremonium aleophilum strain UCR-PA7, a causal agent of the esca disease complex in grapevines.</title>
        <authorList>
            <person name="Blanco-Ulate B."/>
            <person name="Rolshausen P."/>
            <person name="Cantu D."/>
        </authorList>
    </citation>
    <scope>NUCLEOTIDE SEQUENCE [LARGE SCALE GENOMIC DNA]</scope>
    <source>
        <strain evidence="9">UCR-PA7</strain>
    </source>
</reference>
<keyword evidence="2" id="KW-0560">Oxidoreductase</keyword>
<keyword evidence="6" id="KW-0472">Membrane</keyword>
<gene>
    <name evidence="8" type="ORF">UCRPA7_5759</name>
</gene>
<evidence type="ECO:0000313" key="8">
    <source>
        <dbReference type="EMBL" id="EON98703.1"/>
    </source>
</evidence>
<proteinExistence type="inferred from homology"/>
<dbReference type="InterPro" id="IPR023210">
    <property type="entry name" value="NADP_OxRdtase_dom"/>
</dbReference>
<evidence type="ECO:0000313" key="9">
    <source>
        <dbReference type="Proteomes" id="UP000014074"/>
    </source>
</evidence>
<dbReference type="InterPro" id="IPR018392">
    <property type="entry name" value="LysM"/>
</dbReference>
<dbReference type="RefSeq" id="XP_007916494.1">
    <property type="nucleotide sequence ID" value="XM_007918303.1"/>
</dbReference>
<dbReference type="PROSITE" id="PS51782">
    <property type="entry name" value="LYSM"/>
    <property type="match status" value="1"/>
</dbReference>
<dbReference type="Pfam" id="PF00248">
    <property type="entry name" value="Aldo_ket_red"/>
    <property type="match status" value="1"/>
</dbReference>
<evidence type="ECO:0000256" key="3">
    <source>
        <dbReference type="ARBA" id="ARBA00038157"/>
    </source>
</evidence>
<evidence type="ECO:0000256" key="2">
    <source>
        <dbReference type="ARBA" id="ARBA00023002"/>
    </source>
</evidence>
<keyword evidence="6" id="KW-1133">Transmembrane helix</keyword>
<keyword evidence="6" id="KW-0812">Transmembrane</keyword>
<dbReference type="CDD" id="cd19147">
    <property type="entry name" value="AKR_AKR9A3_9B1-4"/>
    <property type="match status" value="1"/>
</dbReference>
<comment type="similarity">
    <text evidence="3">Belongs to the aldo/keto reductase family. Aldo/keto reductase 2 subfamily.</text>
</comment>
<keyword evidence="9" id="KW-1185">Reference proteome</keyword>
<dbReference type="FunFam" id="3.20.20.100:FF:000024">
    <property type="entry name" value="Aryl-alcohol dehydrogenase"/>
    <property type="match status" value="1"/>
</dbReference>
<feature type="transmembrane region" description="Helical" evidence="6">
    <location>
        <begin position="509"/>
        <end position="530"/>
    </location>
</feature>
<dbReference type="EMBL" id="KB933201">
    <property type="protein sequence ID" value="EON98703.1"/>
    <property type="molecule type" value="Genomic_DNA"/>
</dbReference>
<evidence type="ECO:0000256" key="6">
    <source>
        <dbReference type="SAM" id="Phobius"/>
    </source>
</evidence>
<protein>
    <recommendedName>
        <fullName evidence="4">Aldo-keto reductase ausK</fullName>
    </recommendedName>
</protein>